<protein>
    <submittedName>
        <fullName evidence="7">Uncharacterized protein</fullName>
    </submittedName>
</protein>
<dbReference type="EMBL" id="ALBS01000057">
    <property type="protein sequence ID" value="EJT51407.1"/>
    <property type="molecule type" value="Genomic_DNA"/>
</dbReference>
<evidence type="ECO:0000313" key="7">
    <source>
        <dbReference type="EMBL" id="EJT51407.1"/>
    </source>
</evidence>
<evidence type="ECO:0000313" key="8">
    <source>
        <dbReference type="Proteomes" id="UP000002748"/>
    </source>
</evidence>
<dbReference type="KEGG" id="tasa:A1Q1_07379"/>
<dbReference type="GeneID" id="25990891"/>
<comment type="caution">
    <text evidence="7">The sequence shown here is derived from an EMBL/GenBank/DDBJ whole genome shotgun (WGS) entry which is preliminary data.</text>
</comment>
<accession>J6F7T0</accession>
<name>J6F7T0_TRIAS</name>
<dbReference type="InterPro" id="IPR051694">
    <property type="entry name" value="Immunoregulatory_rcpt-like"/>
</dbReference>
<feature type="compositionally biased region" description="Low complexity" evidence="5">
    <location>
        <begin position="98"/>
        <end position="112"/>
    </location>
</feature>
<dbReference type="GO" id="GO:0016020">
    <property type="term" value="C:membrane"/>
    <property type="evidence" value="ECO:0007669"/>
    <property type="project" value="UniProtKB-SubCell"/>
</dbReference>
<feature type="compositionally biased region" description="Low complexity" evidence="5">
    <location>
        <begin position="305"/>
        <end position="318"/>
    </location>
</feature>
<dbReference type="RefSeq" id="XP_014183090.1">
    <property type="nucleotide sequence ID" value="XM_014327615.1"/>
</dbReference>
<dbReference type="HOGENOM" id="CLU_834670_0_0_1"/>
<dbReference type="PANTHER" id="PTHR15549">
    <property type="entry name" value="PAIRED IMMUNOGLOBULIN-LIKE TYPE 2 RECEPTOR"/>
    <property type="match status" value="1"/>
</dbReference>
<feature type="transmembrane region" description="Helical" evidence="6">
    <location>
        <begin position="187"/>
        <end position="211"/>
    </location>
</feature>
<dbReference type="Proteomes" id="UP000002748">
    <property type="component" value="Unassembled WGS sequence"/>
</dbReference>
<dbReference type="GO" id="GO:0071944">
    <property type="term" value="C:cell periphery"/>
    <property type="evidence" value="ECO:0007669"/>
    <property type="project" value="UniProtKB-ARBA"/>
</dbReference>
<evidence type="ECO:0000256" key="1">
    <source>
        <dbReference type="ARBA" id="ARBA00004167"/>
    </source>
</evidence>
<evidence type="ECO:0000256" key="6">
    <source>
        <dbReference type="SAM" id="Phobius"/>
    </source>
</evidence>
<evidence type="ECO:0000256" key="4">
    <source>
        <dbReference type="ARBA" id="ARBA00023136"/>
    </source>
</evidence>
<organism evidence="7 8">
    <name type="scientific">Trichosporon asahii var. asahii (strain ATCC 90039 / CBS 2479 / JCM 2466 / KCTC 7840 / NBRC 103889/ NCYC 2677 / UAMH 7654)</name>
    <name type="common">Yeast</name>
    <dbReference type="NCBI Taxonomy" id="1186058"/>
    <lineage>
        <taxon>Eukaryota</taxon>
        <taxon>Fungi</taxon>
        <taxon>Dikarya</taxon>
        <taxon>Basidiomycota</taxon>
        <taxon>Agaricomycotina</taxon>
        <taxon>Tremellomycetes</taxon>
        <taxon>Trichosporonales</taxon>
        <taxon>Trichosporonaceae</taxon>
        <taxon>Trichosporon</taxon>
    </lineage>
</organism>
<gene>
    <name evidence="7" type="ORF">A1Q1_07379</name>
</gene>
<keyword evidence="4 6" id="KW-0472">Membrane</keyword>
<feature type="region of interest" description="Disordered" evidence="5">
    <location>
        <begin position="292"/>
        <end position="333"/>
    </location>
</feature>
<dbReference type="AlphaFoldDB" id="J6F7T0"/>
<reference evidence="7 8" key="1">
    <citation type="journal article" date="2012" name="Eukaryot. Cell">
        <title>Draft genome sequence of CBS 2479, the standard type strain of Trichosporon asahii.</title>
        <authorList>
            <person name="Yang R.Y."/>
            <person name="Li H.T."/>
            <person name="Zhu H."/>
            <person name="Zhou G.P."/>
            <person name="Wang M."/>
            <person name="Wang L."/>
        </authorList>
    </citation>
    <scope>NUCLEOTIDE SEQUENCE [LARGE SCALE GENOMIC DNA]</scope>
    <source>
        <strain evidence="8">ATCC 90039 / CBS 2479 / JCM 2466 / KCTC 7840 / NCYC 2677 / UAMH 7654</strain>
    </source>
</reference>
<feature type="region of interest" description="Disordered" evidence="5">
    <location>
        <begin position="96"/>
        <end position="155"/>
    </location>
</feature>
<evidence type="ECO:0000256" key="2">
    <source>
        <dbReference type="ARBA" id="ARBA00022692"/>
    </source>
</evidence>
<evidence type="ECO:0000256" key="3">
    <source>
        <dbReference type="ARBA" id="ARBA00022989"/>
    </source>
</evidence>
<proteinExistence type="predicted"/>
<sequence>MDDKMEVREWPWPEDVDGIAGGEGEEVAPPVRNDFPGAEYQAEAVGVPVIVPELPPSPALGGTEEVAHILQSTDPYAPNYVPPAGTSAGPVEHVTKQAAATASGAASGSPSAQMDTPTGPAVPSVRTTTTIAPTPTVLPPMASDGSSLSPPNKPVGTRTVEFITVTATPTVLPSAISAASSSSSTPVGAIVGGVLGALALLILLGAGFLFFRRRRRRYAPLKPLPREARPLVQPFEPLSPVSGAGTGVRKSMTDTVLVPTERSAGFAGAPRARDSMDISQLNQANLLEVAEREQRAEMQGAELETPGAGPSRTTGSGSSERRYDPPAYASWPQ</sequence>
<keyword evidence="2 6" id="KW-0812">Transmembrane</keyword>
<evidence type="ECO:0000256" key="5">
    <source>
        <dbReference type="SAM" id="MobiDB-lite"/>
    </source>
</evidence>
<dbReference type="VEuPathDB" id="FungiDB:A1Q1_07379"/>
<keyword evidence="3 6" id="KW-1133">Transmembrane helix</keyword>
<comment type="subcellular location">
    <subcellularLocation>
        <location evidence="1">Membrane</location>
        <topology evidence="1">Single-pass membrane protein</topology>
    </subcellularLocation>
</comment>